<dbReference type="AlphaFoldDB" id="A0MLT5"/>
<evidence type="ECO:0000313" key="2">
    <source>
        <dbReference type="EMBL" id="ABK34464.1"/>
    </source>
</evidence>
<keyword evidence="1" id="KW-0812">Transmembrane</keyword>
<protein>
    <submittedName>
        <fullName evidence="2">Uncharacterized protein</fullName>
    </submittedName>
</protein>
<accession>A0MLT5</accession>
<keyword evidence="1" id="KW-1133">Transmembrane helix</keyword>
<feature type="transmembrane region" description="Helical" evidence="1">
    <location>
        <begin position="7"/>
        <end position="28"/>
    </location>
</feature>
<evidence type="ECO:0000256" key="1">
    <source>
        <dbReference type="SAM" id="Phobius"/>
    </source>
</evidence>
<proteinExistence type="predicted"/>
<reference evidence="2" key="1">
    <citation type="submission" date="2006-09" db="EMBL/GenBank/DDBJ databases">
        <title>Rapid Recent Genome Evolution in the Candidate pms1 Region Revealed by Comparative Sequence Analysis.</title>
        <authorList>
            <person name="Yu J."/>
            <person name="Fan Y."/>
            <person name="Li X."/>
            <person name="Zhang Q."/>
        </authorList>
    </citation>
    <scope>NUCLEOTIDE SEQUENCE</scope>
</reference>
<sequence>MLTRSRYILIPSGLELLGPCTMFLGLTVTSPMLYSMMSPNDTDTVSGGPSQVFMTERVPLGRILMVVHGFLQLVRETPKDH</sequence>
<organism evidence="2">
    <name type="scientific">Oryza sativa subsp. japonica</name>
    <name type="common">Rice</name>
    <dbReference type="NCBI Taxonomy" id="39947"/>
    <lineage>
        <taxon>Eukaryota</taxon>
        <taxon>Viridiplantae</taxon>
        <taxon>Streptophyta</taxon>
        <taxon>Embryophyta</taxon>
        <taxon>Tracheophyta</taxon>
        <taxon>Spermatophyta</taxon>
        <taxon>Magnoliopsida</taxon>
        <taxon>Liliopsida</taxon>
        <taxon>Poales</taxon>
        <taxon>Poaceae</taxon>
        <taxon>BOP clade</taxon>
        <taxon>Oryzoideae</taxon>
        <taxon>Oryzeae</taxon>
        <taxon>Oryzinae</taxon>
        <taxon>Oryza</taxon>
        <taxon>Oryza sativa</taxon>
    </lineage>
</organism>
<dbReference type="EMBL" id="DQ989627">
    <property type="protein sequence ID" value="ABK34464.1"/>
    <property type="molecule type" value="Genomic_DNA"/>
</dbReference>
<name>A0MLT5_ORYSJ</name>
<keyword evidence="1" id="KW-0472">Membrane</keyword>